<comment type="caution">
    <text evidence="1">The sequence shown here is derived from an EMBL/GenBank/DDBJ whole genome shotgun (WGS) entry which is preliminary data.</text>
</comment>
<evidence type="ECO:0000313" key="2">
    <source>
        <dbReference type="Proteomes" id="UP000678545"/>
    </source>
</evidence>
<sequence length="148" mass="17469">MILFLDFDGVLHPEPCFDRTQFFCFLPKLEMVLHDFPSVKIVISSTWRENRSLHELRGFFSETIRHRIIGTTPHWRDCAELLEVIGFQRQTEIEAWLRNSPEPWESWIAIDDKSYLFRPFIPNLIKTASAIGFDEVAEMRLRTLLSIS</sequence>
<dbReference type="EMBL" id="JAGSPJ010000001">
    <property type="protein sequence ID" value="MBR7798554.1"/>
    <property type="molecule type" value="Genomic_DNA"/>
</dbReference>
<evidence type="ECO:0000313" key="1">
    <source>
        <dbReference type="EMBL" id="MBR7798554.1"/>
    </source>
</evidence>
<name>A0A941E0S0_9BURK</name>
<dbReference type="AlphaFoldDB" id="A0A941E0S0"/>
<gene>
    <name evidence="1" type="ORF">KDM90_00835</name>
</gene>
<proteinExistence type="predicted"/>
<keyword evidence="2" id="KW-1185">Reference proteome</keyword>
<dbReference type="Proteomes" id="UP000678545">
    <property type="component" value="Unassembled WGS sequence"/>
</dbReference>
<dbReference type="RefSeq" id="WP_212673723.1">
    <property type="nucleotide sequence ID" value="NZ_JAGSPJ010000001.1"/>
</dbReference>
<accession>A0A941E0S0</accession>
<reference evidence="1" key="1">
    <citation type="submission" date="2021-04" db="EMBL/GenBank/DDBJ databases">
        <title>novel species isolated from subtropical streams in China.</title>
        <authorList>
            <person name="Lu H."/>
        </authorList>
    </citation>
    <scope>NUCLEOTIDE SEQUENCE</scope>
    <source>
        <strain evidence="1">FT137W</strain>
    </source>
</reference>
<organism evidence="1 2">
    <name type="scientific">Undibacterium fentianense</name>
    <dbReference type="NCBI Taxonomy" id="2828728"/>
    <lineage>
        <taxon>Bacteria</taxon>
        <taxon>Pseudomonadati</taxon>
        <taxon>Pseudomonadota</taxon>
        <taxon>Betaproteobacteria</taxon>
        <taxon>Burkholderiales</taxon>
        <taxon>Oxalobacteraceae</taxon>
        <taxon>Undibacterium</taxon>
    </lineage>
</organism>
<protein>
    <submittedName>
        <fullName evidence="1">Uncharacterized protein</fullName>
    </submittedName>
</protein>
<dbReference type="Pfam" id="PF18143">
    <property type="entry name" value="HAD_SAK_2"/>
    <property type="match status" value="1"/>
</dbReference>